<keyword evidence="10" id="KW-1185">Reference proteome</keyword>
<organism evidence="9 10">
    <name type="scientific">Powellomyces hirtus</name>
    <dbReference type="NCBI Taxonomy" id="109895"/>
    <lineage>
        <taxon>Eukaryota</taxon>
        <taxon>Fungi</taxon>
        <taxon>Fungi incertae sedis</taxon>
        <taxon>Chytridiomycota</taxon>
        <taxon>Chytridiomycota incertae sedis</taxon>
        <taxon>Chytridiomycetes</taxon>
        <taxon>Spizellomycetales</taxon>
        <taxon>Powellomycetaceae</taxon>
        <taxon>Powellomyces</taxon>
    </lineage>
</organism>
<comment type="similarity">
    <text evidence="2 6">Belongs to the glycosyl hydrolase 5 (cellulase A) family.</text>
</comment>
<keyword evidence="5 6" id="KW-0326">Glycosidase</keyword>
<evidence type="ECO:0000313" key="9">
    <source>
        <dbReference type="EMBL" id="TPX58187.1"/>
    </source>
</evidence>
<sequence length="334" mass="37586">MKFLVLFSTVLTALTSQTVTAAKHFQYTGVSESCAEFGQGNLPGTYNRDYTYPTDASLDFFIKGCSNLIRLPFAWERLQRTLEGELDAEEFSRIDGVVKYVTGRGQNLLLDPHNYNRYRGQLVTPDQLANFWTKLANRYKDNQKVMFGLMNEPHDQPTEDVFKTMQAAINAIRATTAKNLITVPGNAWTGAHSWTKNYYGTSNAEVMATIVDPANNFMFEMHQYLDSDFSGTHDTCQSASIGVESLVAATEWARKLGKKILLGEIGGGDNALCYAALENTMKYMMENSDVWAGYAWWAAGPWWGNYMFSVEPNADSSPKPQWTKFLQRYTQCSA</sequence>
<feature type="signal peptide" evidence="7">
    <location>
        <begin position="1"/>
        <end position="22"/>
    </location>
</feature>
<feature type="domain" description="Glycoside hydrolase family 5" evidence="8">
    <location>
        <begin position="32"/>
        <end position="299"/>
    </location>
</feature>
<dbReference type="GO" id="GO:0009251">
    <property type="term" value="P:glucan catabolic process"/>
    <property type="evidence" value="ECO:0007669"/>
    <property type="project" value="TreeGrafter"/>
</dbReference>
<evidence type="ECO:0000256" key="3">
    <source>
        <dbReference type="ARBA" id="ARBA00012601"/>
    </source>
</evidence>
<accession>A0A507E472</accession>
<dbReference type="GO" id="GO:0008810">
    <property type="term" value="F:cellulase activity"/>
    <property type="evidence" value="ECO:0007669"/>
    <property type="project" value="UniProtKB-EC"/>
</dbReference>
<reference evidence="9 10" key="1">
    <citation type="journal article" date="2019" name="Sci. Rep.">
        <title>Comparative genomics of chytrid fungi reveal insights into the obligate biotrophic and pathogenic lifestyle of Synchytrium endobioticum.</title>
        <authorList>
            <person name="van de Vossenberg B.T.L.H."/>
            <person name="Warris S."/>
            <person name="Nguyen H.D.T."/>
            <person name="van Gent-Pelzer M.P.E."/>
            <person name="Joly D.L."/>
            <person name="van de Geest H.C."/>
            <person name="Bonants P.J.M."/>
            <person name="Smith D.S."/>
            <person name="Levesque C.A."/>
            <person name="van der Lee T.A.J."/>
        </authorList>
    </citation>
    <scope>NUCLEOTIDE SEQUENCE [LARGE SCALE GENOMIC DNA]</scope>
    <source>
        <strain evidence="9 10">CBS 809.83</strain>
    </source>
</reference>
<protein>
    <recommendedName>
        <fullName evidence="3">cellulase</fullName>
        <ecNumber evidence="3">3.2.1.4</ecNumber>
    </recommendedName>
</protein>
<dbReference type="SUPFAM" id="SSF51445">
    <property type="entry name" value="(Trans)glycosidases"/>
    <property type="match status" value="1"/>
</dbReference>
<gene>
    <name evidence="9" type="ORF">PhCBS80983_g03314</name>
</gene>
<dbReference type="InterPro" id="IPR018087">
    <property type="entry name" value="Glyco_hydro_5_CS"/>
</dbReference>
<evidence type="ECO:0000256" key="6">
    <source>
        <dbReference type="RuleBase" id="RU361153"/>
    </source>
</evidence>
<feature type="chain" id="PRO_5021408148" description="cellulase" evidence="7">
    <location>
        <begin position="23"/>
        <end position="334"/>
    </location>
</feature>
<dbReference type="InterPro" id="IPR001547">
    <property type="entry name" value="Glyco_hydro_5"/>
</dbReference>
<dbReference type="STRING" id="109895.A0A507E472"/>
<dbReference type="AlphaFoldDB" id="A0A507E472"/>
<dbReference type="InterPro" id="IPR017853">
    <property type="entry name" value="GH"/>
</dbReference>
<evidence type="ECO:0000256" key="7">
    <source>
        <dbReference type="SAM" id="SignalP"/>
    </source>
</evidence>
<dbReference type="Pfam" id="PF00150">
    <property type="entry name" value="Cellulase"/>
    <property type="match status" value="1"/>
</dbReference>
<evidence type="ECO:0000259" key="8">
    <source>
        <dbReference type="Pfam" id="PF00150"/>
    </source>
</evidence>
<evidence type="ECO:0000313" key="10">
    <source>
        <dbReference type="Proteomes" id="UP000318582"/>
    </source>
</evidence>
<name>A0A507E472_9FUNG</name>
<dbReference type="PANTHER" id="PTHR34142">
    <property type="entry name" value="ENDO-BETA-1,4-GLUCANASE A"/>
    <property type="match status" value="1"/>
</dbReference>
<dbReference type="PROSITE" id="PS00659">
    <property type="entry name" value="GLYCOSYL_HYDROL_F5"/>
    <property type="match status" value="1"/>
</dbReference>
<evidence type="ECO:0000256" key="2">
    <source>
        <dbReference type="ARBA" id="ARBA00005641"/>
    </source>
</evidence>
<dbReference type="Proteomes" id="UP000318582">
    <property type="component" value="Unassembled WGS sequence"/>
</dbReference>
<proteinExistence type="inferred from homology"/>
<dbReference type="Gene3D" id="3.20.20.80">
    <property type="entry name" value="Glycosidases"/>
    <property type="match status" value="1"/>
</dbReference>
<dbReference type="PANTHER" id="PTHR34142:SF1">
    <property type="entry name" value="GLYCOSIDE HYDROLASE FAMILY 5 DOMAIN-CONTAINING PROTEIN"/>
    <property type="match status" value="1"/>
</dbReference>
<evidence type="ECO:0000256" key="1">
    <source>
        <dbReference type="ARBA" id="ARBA00000966"/>
    </source>
</evidence>
<dbReference type="EC" id="3.2.1.4" evidence="3"/>
<dbReference type="EMBL" id="QEAQ01000040">
    <property type="protein sequence ID" value="TPX58187.1"/>
    <property type="molecule type" value="Genomic_DNA"/>
</dbReference>
<evidence type="ECO:0000256" key="5">
    <source>
        <dbReference type="ARBA" id="ARBA00023295"/>
    </source>
</evidence>
<keyword evidence="7" id="KW-0732">Signal</keyword>
<comment type="catalytic activity">
    <reaction evidence="1">
        <text>Endohydrolysis of (1-&gt;4)-beta-D-glucosidic linkages in cellulose, lichenin and cereal beta-D-glucans.</text>
        <dbReference type="EC" id="3.2.1.4"/>
    </reaction>
</comment>
<comment type="caution">
    <text evidence="9">The sequence shown here is derived from an EMBL/GenBank/DDBJ whole genome shotgun (WGS) entry which is preliminary data.</text>
</comment>
<evidence type="ECO:0000256" key="4">
    <source>
        <dbReference type="ARBA" id="ARBA00022801"/>
    </source>
</evidence>
<keyword evidence="4 6" id="KW-0378">Hydrolase</keyword>